<dbReference type="EMBL" id="BAAAFD010000002">
    <property type="protein sequence ID" value="GAA0854738.1"/>
    <property type="molecule type" value="Genomic_DNA"/>
</dbReference>
<keyword evidence="2" id="KW-1185">Reference proteome</keyword>
<comment type="caution">
    <text evidence="1">The sequence shown here is derived from an EMBL/GenBank/DDBJ whole genome shotgun (WGS) entry which is preliminary data.</text>
</comment>
<sequence>MSKLLENALLGSQKKELERLFGHYEVEAYVASKRKNILLNHVKALLAKPSVLAGIFGAGVAKEVLTTKSDEHSQTTILGFSYPQIVTILTRFV</sequence>
<reference evidence="1 2" key="1">
    <citation type="journal article" date="2019" name="Int. J. Syst. Evol. Microbiol.">
        <title>The Global Catalogue of Microorganisms (GCM) 10K type strain sequencing project: providing services to taxonomists for standard genome sequencing and annotation.</title>
        <authorList>
            <consortium name="The Broad Institute Genomics Platform"/>
            <consortium name="The Broad Institute Genome Sequencing Center for Infectious Disease"/>
            <person name="Wu L."/>
            <person name="Ma J."/>
        </authorList>
    </citation>
    <scope>NUCLEOTIDE SEQUENCE [LARGE SCALE GENOMIC DNA]</scope>
    <source>
        <strain evidence="1 2">JCM 15896</strain>
    </source>
</reference>
<name>A0ABN1LEP2_9ALTE</name>
<evidence type="ECO:0000313" key="1">
    <source>
        <dbReference type="EMBL" id="GAA0854738.1"/>
    </source>
</evidence>
<organism evidence="1 2">
    <name type="scientific">Aliiglaciecola litoralis</name>
    <dbReference type="NCBI Taxonomy" id="582857"/>
    <lineage>
        <taxon>Bacteria</taxon>
        <taxon>Pseudomonadati</taxon>
        <taxon>Pseudomonadota</taxon>
        <taxon>Gammaproteobacteria</taxon>
        <taxon>Alteromonadales</taxon>
        <taxon>Alteromonadaceae</taxon>
        <taxon>Aliiglaciecola</taxon>
    </lineage>
</organism>
<dbReference type="RefSeq" id="WP_343857493.1">
    <property type="nucleotide sequence ID" value="NZ_BAAAFD010000002.1"/>
</dbReference>
<proteinExistence type="predicted"/>
<protein>
    <submittedName>
        <fullName evidence="1">Uncharacterized protein</fullName>
    </submittedName>
</protein>
<evidence type="ECO:0000313" key="2">
    <source>
        <dbReference type="Proteomes" id="UP001500359"/>
    </source>
</evidence>
<accession>A0ABN1LEP2</accession>
<dbReference type="Proteomes" id="UP001500359">
    <property type="component" value="Unassembled WGS sequence"/>
</dbReference>
<gene>
    <name evidence="1" type="ORF">GCM10009114_11670</name>
</gene>